<keyword evidence="4" id="KW-1185">Reference proteome</keyword>
<feature type="region of interest" description="Disordered" evidence="1">
    <location>
        <begin position="109"/>
        <end position="144"/>
    </location>
</feature>
<reference evidence="3" key="5">
    <citation type="submission" date="2015-06" db="UniProtKB">
        <authorList>
            <consortium name="EnsemblFungi"/>
        </authorList>
    </citation>
    <scope>IDENTIFICATION</scope>
    <source>
        <strain evidence="3">ATCC 64411</strain>
    </source>
</reference>
<dbReference type="EMBL" id="ADBL01000180">
    <property type="status" value="NOT_ANNOTATED_CDS"/>
    <property type="molecule type" value="Genomic_DNA"/>
</dbReference>
<dbReference type="EnsemblFungi" id="MAPG_00776T0">
    <property type="protein sequence ID" value="MAPG_00776T0"/>
    <property type="gene ID" value="MAPG_00776"/>
</dbReference>
<name>A0A0C4DLX6_MAGP6</name>
<reference evidence="4" key="1">
    <citation type="submission" date="2010-05" db="EMBL/GenBank/DDBJ databases">
        <title>The genome sequence of Magnaporthe poae strain ATCC 64411.</title>
        <authorList>
            <person name="Ma L.-J."/>
            <person name="Dead R."/>
            <person name="Young S."/>
            <person name="Zeng Q."/>
            <person name="Koehrsen M."/>
            <person name="Alvarado L."/>
            <person name="Berlin A."/>
            <person name="Chapman S.B."/>
            <person name="Chen Z."/>
            <person name="Freedman E."/>
            <person name="Gellesch M."/>
            <person name="Goldberg J."/>
            <person name="Griggs A."/>
            <person name="Gujja S."/>
            <person name="Heilman E.R."/>
            <person name="Heiman D."/>
            <person name="Hepburn T."/>
            <person name="Howarth C."/>
            <person name="Jen D."/>
            <person name="Larson L."/>
            <person name="Mehta T."/>
            <person name="Neiman D."/>
            <person name="Pearson M."/>
            <person name="Roberts A."/>
            <person name="Saif S."/>
            <person name="Shea T."/>
            <person name="Shenoy N."/>
            <person name="Sisk P."/>
            <person name="Stolte C."/>
            <person name="Sykes S."/>
            <person name="Walk T."/>
            <person name="White J."/>
            <person name="Yandava C."/>
            <person name="Haas B."/>
            <person name="Nusbaum C."/>
            <person name="Birren B."/>
        </authorList>
    </citation>
    <scope>NUCLEOTIDE SEQUENCE [LARGE SCALE GENOMIC DNA]</scope>
    <source>
        <strain evidence="4">ATCC 64411 / 73-15</strain>
    </source>
</reference>
<reference evidence="2" key="3">
    <citation type="submission" date="2011-03" db="EMBL/GenBank/DDBJ databases">
        <title>Annotation of Magnaporthe poae ATCC 64411.</title>
        <authorList>
            <person name="Ma L.-J."/>
            <person name="Dead R."/>
            <person name="Young S.K."/>
            <person name="Zeng Q."/>
            <person name="Gargeya S."/>
            <person name="Fitzgerald M."/>
            <person name="Haas B."/>
            <person name="Abouelleil A."/>
            <person name="Alvarado L."/>
            <person name="Arachchi H.M."/>
            <person name="Berlin A."/>
            <person name="Brown A."/>
            <person name="Chapman S.B."/>
            <person name="Chen Z."/>
            <person name="Dunbar C."/>
            <person name="Freedman E."/>
            <person name="Gearin G."/>
            <person name="Gellesch M."/>
            <person name="Goldberg J."/>
            <person name="Griggs A."/>
            <person name="Gujja S."/>
            <person name="Heiman D."/>
            <person name="Howarth C."/>
            <person name="Larson L."/>
            <person name="Lui A."/>
            <person name="MacDonald P.J.P."/>
            <person name="Mehta T."/>
            <person name="Montmayeur A."/>
            <person name="Murphy C."/>
            <person name="Neiman D."/>
            <person name="Pearson M."/>
            <person name="Priest M."/>
            <person name="Roberts A."/>
            <person name="Saif S."/>
            <person name="Shea T."/>
            <person name="Shenoy N."/>
            <person name="Sisk P."/>
            <person name="Stolte C."/>
            <person name="Sykes S."/>
            <person name="Yandava C."/>
            <person name="Wortman J."/>
            <person name="Nusbaum C."/>
            <person name="Birren B."/>
        </authorList>
    </citation>
    <scope>NUCLEOTIDE SEQUENCE</scope>
    <source>
        <strain evidence="2">ATCC 64411</strain>
    </source>
</reference>
<protein>
    <submittedName>
        <fullName evidence="2 3">Uncharacterized protein</fullName>
    </submittedName>
</protein>
<feature type="region of interest" description="Disordered" evidence="1">
    <location>
        <begin position="1"/>
        <end position="69"/>
    </location>
</feature>
<dbReference type="Proteomes" id="UP000011715">
    <property type="component" value="Unassembled WGS sequence"/>
</dbReference>
<gene>
    <name evidence="2" type="ORF">MAPG_00776</name>
</gene>
<reference evidence="2" key="2">
    <citation type="submission" date="2010-05" db="EMBL/GenBank/DDBJ databases">
        <title>The Genome Sequence of Magnaporthe poae strain ATCC 64411.</title>
        <authorList>
            <consortium name="The Broad Institute Genome Sequencing Platform"/>
            <consortium name="Broad Institute Genome Sequencing Center for Infectious Disease"/>
            <person name="Ma L.-J."/>
            <person name="Dead R."/>
            <person name="Young S."/>
            <person name="Zeng Q."/>
            <person name="Koehrsen M."/>
            <person name="Alvarado L."/>
            <person name="Berlin A."/>
            <person name="Chapman S.B."/>
            <person name="Chen Z."/>
            <person name="Freedman E."/>
            <person name="Gellesch M."/>
            <person name="Goldberg J."/>
            <person name="Griggs A."/>
            <person name="Gujja S."/>
            <person name="Heilman E.R."/>
            <person name="Heiman D."/>
            <person name="Hepburn T."/>
            <person name="Howarth C."/>
            <person name="Jen D."/>
            <person name="Larson L."/>
            <person name="Mehta T."/>
            <person name="Neiman D."/>
            <person name="Pearson M."/>
            <person name="Roberts A."/>
            <person name="Saif S."/>
            <person name="Shea T."/>
            <person name="Shenoy N."/>
            <person name="Sisk P."/>
            <person name="Stolte C."/>
            <person name="Sykes S."/>
            <person name="Walk T."/>
            <person name="White J."/>
            <person name="Yandava C."/>
            <person name="Haas B."/>
            <person name="Nusbaum C."/>
            <person name="Birren B."/>
        </authorList>
    </citation>
    <scope>NUCLEOTIDE SEQUENCE</scope>
    <source>
        <strain evidence="2">ATCC 64411</strain>
    </source>
</reference>
<evidence type="ECO:0000313" key="3">
    <source>
        <dbReference type="EnsemblFungi" id="MAPG_00776T0"/>
    </source>
</evidence>
<dbReference type="VEuPathDB" id="FungiDB:MAPG_00776"/>
<dbReference type="EMBL" id="GL876966">
    <property type="protein sequence ID" value="KLU81692.1"/>
    <property type="molecule type" value="Genomic_DNA"/>
</dbReference>
<reference evidence="3" key="4">
    <citation type="journal article" date="2015" name="G3 (Bethesda)">
        <title>Genome sequences of three phytopathogenic species of the Magnaporthaceae family of fungi.</title>
        <authorList>
            <person name="Okagaki L.H."/>
            <person name="Nunes C.C."/>
            <person name="Sailsbery J."/>
            <person name="Clay B."/>
            <person name="Brown D."/>
            <person name="John T."/>
            <person name="Oh Y."/>
            <person name="Young N."/>
            <person name="Fitzgerald M."/>
            <person name="Haas B.J."/>
            <person name="Zeng Q."/>
            <person name="Young S."/>
            <person name="Adiconis X."/>
            <person name="Fan L."/>
            <person name="Levin J.Z."/>
            <person name="Mitchell T.K."/>
            <person name="Okubara P.A."/>
            <person name="Farman M.L."/>
            <person name="Kohn L.M."/>
            <person name="Birren B."/>
            <person name="Ma L.-J."/>
            <person name="Dean R.A."/>
        </authorList>
    </citation>
    <scope>NUCLEOTIDE SEQUENCE</scope>
    <source>
        <strain evidence="3">ATCC 64411 / 73-15</strain>
    </source>
</reference>
<feature type="compositionally biased region" description="Polar residues" evidence="1">
    <location>
        <begin position="1"/>
        <end position="13"/>
    </location>
</feature>
<dbReference type="AlphaFoldDB" id="A0A0C4DLX6"/>
<evidence type="ECO:0000256" key="1">
    <source>
        <dbReference type="SAM" id="MobiDB-lite"/>
    </source>
</evidence>
<dbReference type="OrthoDB" id="5294241at2759"/>
<evidence type="ECO:0000313" key="4">
    <source>
        <dbReference type="Proteomes" id="UP000011715"/>
    </source>
</evidence>
<sequence length="144" mass="16241">MYSPYGSYSSTSAPMEIGAGSYLSRPQHHFSDASCAFPSWPRRSSLSESERGEERATSFLSDEDLFPAHRRGDGLDRLLRSMNHRAKPYDKQWRFVRSTLRSILAVEERDRRRAAMKQRQRRGSGGSKKSSKNKGGAAMAPIAE</sequence>
<organism evidence="3 4">
    <name type="scientific">Magnaporthiopsis poae (strain ATCC 64411 / 73-15)</name>
    <name type="common">Kentucky bluegrass fungus</name>
    <name type="synonym">Magnaporthe poae</name>
    <dbReference type="NCBI Taxonomy" id="644358"/>
    <lineage>
        <taxon>Eukaryota</taxon>
        <taxon>Fungi</taxon>
        <taxon>Dikarya</taxon>
        <taxon>Ascomycota</taxon>
        <taxon>Pezizomycotina</taxon>
        <taxon>Sordariomycetes</taxon>
        <taxon>Sordariomycetidae</taxon>
        <taxon>Magnaporthales</taxon>
        <taxon>Magnaporthaceae</taxon>
        <taxon>Magnaporthiopsis</taxon>
    </lineage>
</organism>
<dbReference type="eggNOG" id="ENOG502SZVT">
    <property type="taxonomic scope" value="Eukaryota"/>
</dbReference>
<evidence type="ECO:0000313" key="2">
    <source>
        <dbReference type="EMBL" id="KLU81692.1"/>
    </source>
</evidence>
<proteinExistence type="predicted"/>
<accession>A0A0C4DLX6</accession>